<sequence>MHWLKNGNIIPNLTEKSRSTDVIVHLKSMFARHGIFSGRNLQAFATDYGFEHVMSSPRFPYLGLLAYRSTPLRNGYSPTELQMGRRLYTTLLTFPAVLKPVLPDIRKMDTKCYDKRHQVRDLSRLSPGGNMWITDTKAQGTVTSAHRNPRSYLVSRLQGTHRRNRHHLVPMTATKNNCEDSQQLHVPEDDMSTSVNCQVIPANVRTRSGRKVIKPKNLDL</sequence>
<reference evidence="1" key="1">
    <citation type="submission" date="2025-08" db="UniProtKB">
        <authorList>
            <consortium name="Ensembl"/>
        </authorList>
    </citation>
    <scope>IDENTIFICATION</scope>
</reference>
<dbReference type="AlphaFoldDB" id="A0A8C8J5T6"/>
<protein>
    <submittedName>
        <fullName evidence="1">Uncharacterized protein</fullName>
    </submittedName>
</protein>
<dbReference type="Proteomes" id="UP000694402">
    <property type="component" value="Unassembled WGS sequence"/>
</dbReference>
<keyword evidence="2" id="KW-1185">Reference proteome</keyword>
<dbReference type="PANTHER" id="PTHR33244">
    <property type="entry name" value="INTEGRASE CATALYTIC DOMAIN-CONTAINING PROTEIN-RELATED"/>
    <property type="match status" value="1"/>
</dbReference>
<organism evidence="1 2">
    <name type="scientific">Oncorhynchus tshawytscha</name>
    <name type="common">Chinook salmon</name>
    <name type="synonym">Salmo tshawytscha</name>
    <dbReference type="NCBI Taxonomy" id="74940"/>
    <lineage>
        <taxon>Eukaryota</taxon>
        <taxon>Metazoa</taxon>
        <taxon>Chordata</taxon>
        <taxon>Craniata</taxon>
        <taxon>Vertebrata</taxon>
        <taxon>Euteleostomi</taxon>
        <taxon>Actinopterygii</taxon>
        <taxon>Neopterygii</taxon>
        <taxon>Teleostei</taxon>
        <taxon>Protacanthopterygii</taxon>
        <taxon>Salmoniformes</taxon>
        <taxon>Salmonidae</taxon>
        <taxon>Salmoninae</taxon>
        <taxon>Oncorhynchus</taxon>
    </lineage>
</organism>
<evidence type="ECO:0000313" key="2">
    <source>
        <dbReference type="Proteomes" id="UP000694402"/>
    </source>
</evidence>
<dbReference type="GeneTree" id="ENSGT00830000129370"/>
<evidence type="ECO:0000313" key="1">
    <source>
        <dbReference type="Ensembl" id="ENSOTSP00005087016.1"/>
    </source>
</evidence>
<accession>A0A8C8J5T6</accession>
<dbReference type="Ensembl" id="ENSOTST00005094448.2">
    <property type="protein sequence ID" value="ENSOTSP00005087016.1"/>
    <property type="gene ID" value="ENSOTSG00005041015.2"/>
</dbReference>
<proteinExistence type="predicted"/>
<dbReference type="PANTHER" id="PTHR33244:SF3">
    <property type="entry name" value="PEPTIDASE A2 DOMAIN-CONTAINING PROTEIN"/>
    <property type="match status" value="1"/>
</dbReference>
<reference evidence="1" key="2">
    <citation type="submission" date="2025-09" db="UniProtKB">
        <authorList>
            <consortium name="Ensembl"/>
        </authorList>
    </citation>
    <scope>IDENTIFICATION</scope>
</reference>
<name>A0A8C8J5T6_ONCTS</name>